<dbReference type="RefSeq" id="WP_163157841.1">
    <property type="nucleotide sequence ID" value="NZ_VKHP01000112.1"/>
</dbReference>
<dbReference type="GO" id="GO:0016020">
    <property type="term" value="C:membrane"/>
    <property type="evidence" value="ECO:0007669"/>
    <property type="project" value="UniProtKB-SubCell"/>
</dbReference>
<reference evidence="7 8" key="1">
    <citation type="journal article" date="2020" name="Arch. Microbiol.">
        <title>Bradyrhizobium uaiense sp. nov., a new highly efficient cowpea symbiont.</title>
        <authorList>
            <person name="Cabral Michel D."/>
            <person name="Azarias Guimaraes A."/>
            <person name="Martins da Costa E."/>
            <person name="Soares de Carvalho T."/>
            <person name="Balsanelli E."/>
            <person name="Willems A."/>
            <person name="Maltempi de Souza E."/>
            <person name="de Souza Moreira F.M."/>
        </authorList>
    </citation>
    <scope>NUCLEOTIDE SEQUENCE [LARGE SCALE GENOMIC DNA]</scope>
    <source>
        <strain evidence="7 8">UFLA 03-164</strain>
    </source>
</reference>
<dbReference type="GO" id="GO:0030246">
    <property type="term" value="F:carbohydrate binding"/>
    <property type="evidence" value="ECO:0007669"/>
    <property type="project" value="UniProtKB-KW"/>
</dbReference>
<keyword evidence="4" id="KW-1003">Cell membrane</keyword>
<comment type="caution">
    <text evidence="7">The sequence shown here is derived from an EMBL/GenBank/DDBJ whole genome shotgun (WGS) entry which is preliminary data.</text>
</comment>
<evidence type="ECO:0000313" key="7">
    <source>
        <dbReference type="EMBL" id="NEU99008.1"/>
    </source>
</evidence>
<evidence type="ECO:0000256" key="4">
    <source>
        <dbReference type="ARBA" id="ARBA00022475"/>
    </source>
</evidence>
<evidence type="ECO:0000256" key="3">
    <source>
        <dbReference type="ARBA" id="ARBA00020552"/>
    </source>
</evidence>
<dbReference type="EMBL" id="VKHP01000112">
    <property type="protein sequence ID" value="NEU99008.1"/>
    <property type="molecule type" value="Genomic_DNA"/>
</dbReference>
<evidence type="ECO:0000256" key="2">
    <source>
        <dbReference type="ARBA" id="ARBA00010270"/>
    </source>
</evidence>
<comment type="subcellular location">
    <subcellularLocation>
        <location evidence="1">Membrane</location>
        <topology evidence="1">Single-pass membrane protein</topology>
    </subcellularLocation>
</comment>
<keyword evidence="4" id="KW-0472">Membrane</keyword>
<comment type="function">
    <text evidence="6">Has immunoglobulin-binding and hemagglutination properties, and can bind to mannose. Essential for virulence. May be involved in LPS biosynthesis or polysaccharide transport.</text>
</comment>
<comment type="similarity">
    <text evidence="2">Belongs to the BA14k family.</text>
</comment>
<feature type="non-terminal residue" evidence="7">
    <location>
        <position position="1"/>
    </location>
</feature>
<dbReference type="AlphaFoldDB" id="A0A6P1BKY5"/>
<dbReference type="Pfam" id="PF07886">
    <property type="entry name" value="BA14K"/>
    <property type="match status" value="1"/>
</dbReference>
<protein>
    <recommendedName>
        <fullName evidence="3">Lectin-like protein BA14k</fullName>
    </recommendedName>
</protein>
<dbReference type="Proteomes" id="UP000468531">
    <property type="component" value="Unassembled WGS sequence"/>
</dbReference>
<proteinExistence type="inferred from homology"/>
<gene>
    <name evidence="7" type="ORF">FNJ47_25060</name>
</gene>
<organism evidence="7 8">
    <name type="scientific">Bradyrhizobium uaiense</name>
    <dbReference type="NCBI Taxonomy" id="2594946"/>
    <lineage>
        <taxon>Bacteria</taxon>
        <taxon>Pseudomonadati</taxon>
        <taxon>Pseudomonadota</taxon>
        <taxon>Alphaproteobacteria</taxon>
        <taxon>Hyphomicrobiales</taxon>
        <taxon>Nitrobacteraceae</taxon>
        <taxon>Bradyrhizobium</taxon>
    </lineage>
</organism>
<evidence type="ECO:0000256" key="6">
    <source>
        <dbReference type="ARBA" id="ARBA00025321"/>
    </source>
</evidence>
<sequence>FWPGAVAGAVVGGALASGAYYGYGPGYYDDSYGYYDDSAPVAVEAAPGGDASYCAQRYRSYDPASGTYLGFDGLRHPCP</sequence>
<name>A0A6P1BKY5_9BRAD</name>
<evidence type="ECO:0000256" key="5">
    <source>
        <dbReference type="ARBA" id="ARBA00022734"/>
    </source>
</evidence>
<keyword evidence="5" id="KW-0430">Lectin</keyword>
<dbReference type="InterPro" id="IPR012413">
    <property type="entry name" value="BA14K"/>
</dbReference>
<keyword evidence="8" id="KW-1185">Reference proteome</keyword>
<accession>A0A6P1BKY5</accession>
<evidence type="ECO:0000256" key="1">
    <source>
        <dbReference type="ARBA" id="ARBA00004167"/>
    </source>
</evidence>
<evidence type="ECO:0000313" key="8">
    <source>
        <dbReference type="Proteomes" id="UP000468531"/>
    </source>
</evidence>